<evidence type="ECO:0000313" key="4">
    <source>
        <dbReference type="Proteomes" id="UP000824055"/>
    </source>
</evidence>
<keyword evidence="3" id="KW-0808">Transferase</keyword>
<dbReference type="GO" id="GO:0016757">
    <property type="term" value="F:glycosyltransferase activity"/>
    <property type="evidence" value="ECO:0007669"/>
    <property type="project" value="UniProtKB-KW"/>
</dbReference>
<evidence type="ECO:0000313" key="3">
    <source>
        <dbReference type="EMBL" id="HIZ68631.1"/>
    </source>
</evidence>
<name>A0A9D2JVB6_9BACT</name>
<dbReference type="SUPFAM" id="SSF53756">
    <property type="entry name" value="UDP-Glycosyltransferase/glycogen phosphorylase"/>
    <property type="match status" value="1"/>
</dbReference>
<comment type="caution">
    <text evidence="3">The sequence shown here is derived from an EMBL/GenBank/DDBJ whole genome shotgun (WGS) entry which is preliminary data.</text>
</comment>
<dbReference type="Proteomes" id="UP000824055">
    <property type="component" value="Unassembled WGS sequence"/>
</dbReference>
<dbReference type="PANTHER" id="PTHR12526">
    <property type="entry name" value="GLYCOSYLTRANSFERASE"/>
    <property type="match status" value="1"/>
</dbReference>
<evidence type="ECO:0000259" key="2">
    <source>
        <dbReference type="Pfam" id="PF13579"/>
    </source>
</evidence>
<sequence>MRIVEIPSFFPPYGGEFCMEQAKALASLGHEVTILAHVQLGVTVYPRGWLRAKTKSRHLKEDGVSIVNTEMRGLPRCPKINTRRWIAGVRRLFAAYIAEGGMPDVIHAHCCKWAGYAACLLHREYGIPYVVTEHLSSQLLAEELGEPRSGIWQADLLREAYKEADRVIPVAEELVDDIAPYFGKDYRWTAISNIVDTDFFHFQPRPDLEGRRFRFCCVAHYIPVKGYDVLFRAFELLCEENDKAELHIAGRFTAGRECRQAIEALGLGDRVVNHGELDKEDVRHLLYTCDCLVLASRGEAQGLVLLEAMATGIPVVTTDRVPRNALVEGGSLVVPVDDAAALAQAMFRMIEHYPEASASLSHKIAEMCSPKAVGQRIASVLEAATLKTAP</sequence>
<dbReference type="EC" id="2.4.-.-" evidence="3"/>
<dbReference type="InterPro" id="IPR001296">
    <property type="entry name" value="Glyco_trans_1"/>
</dbReference>
<evidence type="ECO:0000259" key="1">
    <source>
        <dbReference type="Pfam" id="PF00534"/>
    </source>
</evidence>
<protein>
    <submittedName>
        <fullName evidence="3">Glycosyltransferase</fullName>
        <ecNumber evidence="3">2.4.-.-</ecNumber>
    </submittedName>
</protein>
<dbReference type="AlphaFoldDB" id="A0A9D2JVB6"/>
<proteinExistence type="predicted"/>
<organism evidence="3 4">
    <name type="scientific">Candidatus Prevotella avicola</name>
    <dbReference type="NCBI Taxonomy" id="2838738"/>
    <lineage>
        <taxon>Bacteria</taxon>
        <taxon>Pseudomonadati</taxon>
        <taxon>Bacteroidota</taxon>
        <taxon>Bacteroidia</taxon>
        <taxon>Bacteroidales</taxon>
        <taxon>Prevotellaceae</taxon>
        <taxon>Prevotella</taxon>
    </lineage>
</organism>
<reference evidence="3" key="2">
    <citation type="submission" date="2021-04" db="EMBL/GenBank/DDBJ databases">
        <authorList>
            <person name="Gilroy R."/>
        </authorList>
    </citation>
    <scope>NUCLEOTIDE SEQUENCE</scope>
    <source>
        <strain evidence="3">ChiHecec3B27-8219</strain>
    </source>
</reference>
<dbReference type="EMBL" id="DXBE01000020">
    <property type="protein sequence ID" value="HIZ68631.1"/>
    <property type="molecule type" value="Genomic_DNA"/>
</dbReference>
<feature type="domain" description="Glycosyltransferase subfamily 4-like N-terminal" evidence="2">
    <location>
        <begin position="17"/>
        <end position="193"/>
    </location>
</feature>
<dbReference type="Gene3D" id="3.40.50.2000">
    <property type="entry name" value="Glycogen Phosphorylase B"/>
    <property type="match status" value="2"/>
</dbReference>
<dbReference type="InterPro" id="IPR028098">
    <property type="entry name" value="Glyco_trans_4-like_N"/>
</dbReference>
<dbReference type="Pfam" id="PF00534">
    <property type="entry name" value="Glycos_transf_1"/>
    <property type="match status" value="1"/>
</dbReference>
<gene>
    <name evidence="3" type="ORF">H9966_01920</name>
</gene>
<accession>A0A9D2JVB6</accession>
<keyword evidence="3" id="KW-0328">Glycosyltransferase</keyword>
<reference evidence="3" key="1">
    <citation type="journal article" date="2021" name="PeerJ">
        <title>Extensive microbial diversity within the chicken gut microbiome revealed by metagenomics and culture.</title>
        <authorList>
            <person name="Gilroy R."/>
            <person name="Ravi A."/>
            <person name="Getino M."/>
            <person name="Pursley I."/>
            <person name="Horton D.L."/>
            <person name="Alikhan N.F."/>
            <person name="Baker D."/>
            <person name="Gharbi K."/>
            <person name="Hall N."/>
            <person name="Watson M."/>
            <person name="Adriaenssens E.M."/>
            <person name="Foster-Nyarko E."/>
            <person name="Jarju S."/>
            <person name="Secka A."/>
            <person name="Antonio M."/>
            <person name="Oren A."/>
            <person name="Chaudhuri R.R."/>
            <person name="La Ragione R."/>
            <person name="Hildebrand F."/>
            <person name="Pallen M.J."/>
        </authorList>
    </citation>
    <scope>NUCLEOTIDE SEQUENCE</scope>
    <source>
        <strain evidence="3">ChiHecec3B27-8219</strain>
    </source>
</reference>
<feature type="domain" description="Glycosyl transferase family 1" evidence="1">
    <location>
        <begin position="209"/>
        <end position="355"/>
    </location>
</feature>
<dbReference type="Pfam" id="PF13579">
    <property type="entry name" value="Glyco_trans_4_4"/>
    <property type="match status" value="1"/>
</dbReference>